<gene>
    <name evidence="3" type="ORF">TSPGSL018_5996</name>
</gene>
<name>A0A061RG33_9CHLO</name>
<reference evidence="3" key="1">
    <citation type="submission" date="2014-05" db="EMBL/GenBank/DDBJ databases">
        <title>The transcriptome of the halophilic microalga Tetraselmis sp. GSL018 isolated from the Great Salt Lake, Utah.</title>
        <authorList>
            <person name="Jinkerson R.E."/>
            <person name="D'Adamo S."/>
            <person name="Posewitz M.C."/>
        </authorList>
    </citation>
    <scope>NUCLEOTIDE SEQUENCE</scope>
    <source>
        <strain evidence="3">GSL018</strain>
    </source>
</reference>
<dbReference type="InterPro" id="IPR009060">
    <property type="entry name" value="UBA-like_sf"/>
</dbReference>
<dbReference type="InterPro" id="IPR003892">
    <property type="entry name" value="CUE"/>
</dbReference>
<dbReference type="PROSITE" id="PS51140">
    <property type="entry name" value="CUE"/>
    <property type="match status" value="1"/>
</dbReference>
<dbReference type="Gene3D" id="1.10.8.10">
    <property type="entry name" value="DNA helicase RuvA subunit, C-terminal domain"/>
    <property type="match status" value="1"/>
</dbReference>
<accession>A0A061RG33</accession>
<dbReference type="AlphaFoldDB" id="A0A061RG33"/>
<protein>
    <recommendedName>
        <fullName evidence="2">CUE domain-containing protein</fullName>
    </recommendedName>
</protein>
<feature type="non-terminal residue" evidence="3">
    <location>
        <position position="128"/>
    </location>
</feature>
<feature type="region of interest" description="Disordered" evidence="1">
    <location>
        <begin position="32"/>
        <end position="71"/>
    </location>
</feature>
<proteinExistence type="predicted"/>
<evidence type="ECO:0000256" key="1">
    <source>
        <dbReference type="SAM" id="MobiDB-lite"/>
    </source>
</evidence>
<dbReference type="SUPFAM" id="SSF46934">
    <property type="entry name" value="UBA-like"/>
    <property type="match status" value="1"/>
</dbReference>
<evidence type="ECO:0000259" key="2">
    <source>
        <dbReference type="PROSITE" id="PS51140"/>
    </source>
</evidence>
<dbReference type="EMBL" id="GBEZ01016671">
    <property type="protein sequence ID" value="JAC69600.1"/>
    <property type="molecule type" value="Transcribed_RNA"/>
</dbReference>
<dbReference type="GO" id="GO:0043130">
    <property type="term" value="F:ubiquitin binding"/>
    <property type="evidence" value="ECO:0007669"/>
    <property type="project" value="InterPro"/>
</dbReference>
<organism evidence="3">
    <name type="scientific">Tetraselmis sp. GSL018</name>
    <dbReference type="NCBI Taxonomy" id="582737"/>
    <lineage>
        <taxon>Eukaryota</taxon>
        <taxon>Viridiplantae</taxon>
        <taxon>Chlorophyta</taxon>
        <taxon>core chlorophytes</taxon>
        <taxon>Chlorodendrophyceae</taxon>
        <taxon>Chlorodendrales</taxon>
        <taxon>Chlorodendraceae</taxon>
        <taxon>Tetraselmis</taxon>
    </lineage>
</organism>
<sequence>MPRKPRHNTNSRDRQASEYLFGEEDIDVECKEHKRSQSKASLPTRSRGKIPGFELREPEQVTAASSSRSSKSLEANVDLLLEMFPVLDKTTVLDVLASVDNDPARAAELLLGTVPISETPGGTSAAPA</sequence>
<feature type="domain" description="CUE" evidence="2">
    <location>
        <begin position="72"/>
        <end position="114"/>
    </location>
</feature>
<dbReference type="CDD" id="cd14279">
    <property type="entry name" value="CUE"/>
    <property type="match status" value="1"/>
</dbReference>
<evidence type="ECO:0000313" key="3">
    <source>
        <dbReference type="EMBL" id="JAC69600.1"/>
    </source>
</evidence>